<organism evidence="2 3">
    <name type="scientific">Candolleomyces eurysporus</name>
    <dbReference type="NCBI Taxonomy" id="2828524"/>
    <lineage>
        <taxon>Eukaryota</taxon>
        <taxon>Fungi</taxon>
        <taxon>Dikarya</taxon>
        <taxon>Basidiomycota</taxon>
        <taxon>Agaricomycotina</taxon>
        <taxon>Agaricomycetes</taxon>
        <taxon>Agaricomycetidae</taxon>
        <taxon>Agaricales</taxon>
        <taxon>Agaricineae</taxon>
        <taxon>Psathyrellaceae</taxon>
        <taxon>Candolleomyces</taxon>
    </lineage>
</organism>
<comment type="caution">
    <text evidence="2">The sequence shown here is derived from an EMBL/GenBank/DDBJ whole genome shotgun (WGS) entry which is preliminary data.</text>
</comment>
<name>A0A9W8IXM1_9AGAR</name>
<proteinExistence type="predicted"/>
<accession>A0A9W8IXM1</accession>
<dbReference type="AlphaFoldDB" id="A0A9W8IXM1"/>
<keyword evidence="3" id="KW-1185">Reference proteome</keyword>
<evidence type="ECO:0000256" key="1">
    <source>
        <dbReference type="SAM" id="MobiDB-lite"/>
    </source>
</evidence>
<evidence type="ECO:0000313" key="2">
    <source>
        <dbReference type="EMBL" id="KAJ2924525.1"/>
    </source>
</evidence>
<sequence length="111" mass="12459">MILPPEPQRASSPRLKPVDDTAGSKRDDTYFWDMVTFSVEGFLFRVPRYQFTNNSQYFAAAYLNGQSSLISTLEDLAWNDGRSEISDDYEAVEAPNGSTPTAIDTPTDREP</sequence>
<feature type="region of interest" description="Disordered" evidence="1">
    <location>
        <begin position="1"/>
        <end position="26"/>
    </location>
</feature>
<evidence type="ECO:0000313" key="3">
    <source>
        <dbReference type="Proteomes" id="UP001140091"/>
    </source>
</evidence>
<feature type="compositionally biased region" description="Basic and acidic residues" evidence="1">
    <location>
        <begin position="16"/>
        <end position="26"/>
    </location>
</feature>
<dbReference type="OrthoDB" id="3199068at2759"/>
<dbReference type="EMBL" id="JANBPK010001216">
    <property type="protein sequence ID" value="KAJ2924525.1"/>
    <property type="molecule type" value="Genomic_DNA"/>
</dbReference>
<feature type="region of interest" description="Disordered" evidence="1">
    <location>
        <begin position="92"/>
        <end position="111"/>
    </location>
</feature>
<reference evidence="2" key="1">
    <citation type="submission" date="2022-06" db="EMBL/GenBank/DDBJ databases">
        <title>Genome Sequence of Candolleomyces eurysporus.</title>
        <authorList>
            <person name="Buettner E."/>
        </authorList>
    </citation>
    <scope>NUCLEOTIDE SEQUENCE</scope>
    <source>
        <strain evidence="2">VTCC 930004</strain>
    </source>
</reference>
<protein>
    <submittedName>
        <fullName evidence="2">Uncharacterized protein</fullName>
    </submittedName>
</protein>
<gene>
    <name evidence="2" type="ORF">H1R20_g12565</name>
</gene>
<dbReference type="Proteomes" id="UP001140091">
    <property type="component" value="Unassembled WGS sequence"/>
</dbReference>
<feature type="non-terminal residue" evidence="2">
    <location>
        <position position="111"/>
    </location>
</feature>